<comment type="caution">
    <text evidence="1">The sequence shown here is derived from an EMBL/GenBank/DDBJ whole genome shotgun (WGS) entry which is preliminary data.</text>
</comment>
<dbReference type="SUPFAM" id="SSF50494">
    <property type="entry name" value="Trypsin-like serine proteases"/>
    <property type="match status" value="1"/>
</dbReference>
<accession>A0A9N9UHD2</accession>
<dbReference type="Proteomes" id="UP000754883">
    <property type="component" value="Unassembled WGS sequence"/>
</dbReference>
<gene>
    <name evidence="1" type="ORF">CBYS24578_00007068</name>
</gene>
<keyword evidence="2" id="KW-1185">Reference proteome</keyword>
<dbReference type="InterPro" id="IPR009003">
    <property type="entry name" value="Peptidase_S1_PA"/>
</dbReference>
<reference evidence="1 2" key="2">
    <citation type="submission" date="2021-10" db="EMBL/GenBank/DDBJ databases">
        <authorList>
            <person name="Piombo E."/>
        </authorList>
    </citation>
    <scope>NUCLEOTIDE SEQUENCE [LARGE SCALE GENOMIC DNA]</scope>
</reference>
<evidence type="ECO:0000313" key="2">
    <source>
        <dbReference type="Proteomes" id="UP000754883"/>
    </source>
</evidence>
<sequence>MPPVRPLPLEVDDVSLWSEAELDELYEKVIEILASHEIRRPEPQMLGPWSWDEDYNRFLFLLYRSIPGVPDSARLTLLVTTEWNDSSAENWERAVQEIKPFALSFLKQEVDVEIIGSQLTKSRDIRPLGHHPLIQDNWDAISGEIKEVLQRHPASRGTMTAITVFRMGNCDRDEDMPITVYVSVSHDCPEASWPPIIDDINKILEPYPLELFFEHNHWQPTAFEPLPPSSKELFPYDFVRRPYQSCPDLGADIGAAQYIECDGQRQSPPMGTLGCYVDFKTIQGEQKTMALTCYHVCRPCAPGFTYEKGKPGTESVIPLPAGLPEAFDRSGIRPDHAYVLSGMEHPSRQRHNVNIAWLNAKLQKDLRENKRPNAEERLDAAHRAFDEGANILGKIWAASGFGHRSATNFFLEWALIEVQPSRQGRNQLPGLSVWESQYDSLDWPDEEAGAMDHLKMYRHGTALGTLEPGTKVYKHGAASGLTVGHYQGVKSHVGPSMNNPSGASTNAYLVESFGTRPFCGPGDSGAVVYDAEGHALGLVFDFWGYREMLRSYRPANFTAN</sequence>
<evidence type="ECO:0000313" key="1">
    <source>
        <dbReference type="EMBL" id="CAG9990826.1"/>
    </source>
</evidence>
<protein>
    <submittedName>
        <fullName evidence="1">Uncharacterized protein</fullName>
    </submittedName>
</protein>
<organism evidence="1 2">
    <name type="scientific">Clonostachys byssicola</name>
    <dbReference type="NCBI Taxonomy" id="160290"/>
    <lineage>
        <taxon>Eukaryota</taxon>
        <taxon>Fungi</taxon>
        <taxon>Dikarya</taxon>
        <taxon>Ascomycota</taxon>
        <taxon>Pezizomycotina</taxon>
        <taxon>Sordariomycetes</taxon>
        <taxon>Hypocreomycetidae</taxon>
        <taxon>Hypocreales</taxon>
        <taxon>Bionectriaceae</taxon>
        <taxon>Clonostachys</taxon>
    </lineage>
</organism>
<proteinExistence type="predicted"/>
<dbReference type="AlphaFoldDB" id="A0A9N9UHD2"/>
<dbReference type="EMBL" id="CABFNO020001476">
    <property type="protein sequence ID" value="CAG9990826.1"/>
    <property type="molecule type" value="Genomic_DNA"/>
</dbReference>
<name>A0A9N9UHD2_9HYPO</name>
<dbReference type="OrthoDB" id="5424209at2759"/>
<reference evidence="2" key="1">
    <citation type="submission" date="2019-06" db="EMBL/GenBank/DDBJ databases">
        <authorList>
            <person name="Broberg M."/>
        </authorList>
    </citation>
    <scope>NUCLEOTIDE SEQUENCE [LARGE SCALE GENOMIC DNA]</scope>
</reference>